<evidence type="ECO:0000256" key="5">
    <source>
        <dbReference type="ARBA" id="ARBA00022842"/>
    </source>
</evidence>
<evidence type="ECO:0000256" key="1">
    <source>
        <dbReference type="ARBA" id="ARBA00004141"/>
    </source>
</evidence>
<keyword evidence="7 8" id="KW-0472">Membrane</keyword>
<dbReference type="STRING" id="1249481.D641_0101730"/>
<name>A0A022KZ82_9MICO</name>
<dbReference type="HOGENOM" id="CLU_2551628_0_0_11"/>
<proteinExistence type="inferred from homology"/>
<comment type="similarity">
    <text evidence="2">Belongs to the SLC41A transporter family.</text>
</comment>
<evidence type="ECO:0000256" key="8">
    <source>
        <dbReference type="SAM" id="Phobius"/>
    </source>
</evidence>
<reference evidence="10 11" key="1">
    <citation type="journal article" date="2013" name="Genome Announc.">
        <title>Draft genome sequence of an Actinobacterium, Brachybacterium muris strain UCD-AY4.</title>
        <authorList>
            <person name="Lo J.R."/>
            <person name="Lang J.M."/>
            <person name="Darling A.E."/>
            <person name="Eisen J.A."/>
            <person name="Coil D.A."/>
        </authorList>
    </citation>
    <scope>NUCLEOTIDE SEQUENCE [LARGE SCALE GENOMIC DNA]</scope>
    <source>
        <strain evidence="10 11">UCD-AY4</strain>
    </source>
</reference>
<dbReference type="SUPFAM" id="SSF161093">
    <property type="entry name" value="MgtE membrane domain-like"/>
    <property type="match status" value="1"/>
</dbReference>
<evidence type="ECO:0000256" key="3">
    <source>
        <dbReference type="ARBA" id="ARBA00022448"/>
    </source>
</evidence>
<sequence>MLLGVLGFLVASAFYGMQIGAVIGLTLLNICTLAATLSGVMPLIGRLLKVDPAVFANPFITTIVDATGLIIYFLIARAVLGL</sequence>
<feature type="domain" description="SLC41A/MgtE integral membrane" evidence="9">
    <location>
        <begin position="2"/>
        <end position="75"/>
    </location>
</feature>
<keyword evidence="11" id="KW-1185">Reference proteome</keyword>
<keyword evidence="3" id="KW-0813">Transport</keyword>
<keyword evidence="5" id="KW-0460">Magnesium</keyword>
<keyword evidence="6 8" id="KW-1133">Transmembrane helix</keyword>
<evidence type="ECO:0000256" key="7">
    <source>
        <dbReference type="ARBA" id="ARBA00023136"/>
    </source>
</evidence>
<keyword evidence="4 8" id="KW-0812">Transmembrane</keyword>
<gene>
    <name evidence="10" type="ORF">D641_0101730</name>
</gene>
<dbReference type="Proteomes" id="UP000019754">
    <property type="component" value="Unassembled WGS sequence"/>
</dbReference>
<dbReference type="InterPro" id="IPR036739">
    <property type="entry name" value="SLC41_membr_dom_sf"/>
</dbReference>
<dbReference type="PANTHER" id="PTHR41394">
    <property type="entry name" value="MAGNESIUM TRANSPORTER MGTE"/>
    <property type="match status" value="1"/>
</dbReference>
<dbReference type="AlphaFoldDB" id="A0A022KZ82"/>
<organism evidence="10 11">
    <name type="scientific">Brachybacterium muris UCD-AY4</name>
    <dbReference type="NCBI Taxonomy" id="1249481"/>
    <lineage>
        <taxon>Bacteria</taxon>
        <taxon>Bacillati</taxon>
        <taxon>Actinomycetota</taxon>
        <taxon>Actinomycetes</taxon>
        <taxon>Micrococcales</taxon>
        <taxon>Dermabacteraceae</taxon>
        <taxon>Brachybacterium</taxon>
    </lineage>
</organism>
<dbReference type="EMBL" id="AORC01000002">
    <property type="protein sequence ID" value="EYT51285.1"/>
    <property type="molecule type" value="Genomic_DNA"/>
</dbReference>
<dbReference type="GO" id="GO:0016020">
    <property type="term" value="C:membrane"/>
    <property type="evidence" value="ECO:0007669"/>
    <property type="project" value="UniProtKB-SubCell"/>
</dbReference>
<evidence type="ECO:0000256" key="2">
    <source>
        <dbReference type="ARBA" id="ARBA00009749"/>
    </source>
</evidence>
<comment type="caution">
    <text evidence="10">The sequence shown here is derived from an EMBL/GenBank/DDBJ whole genome shotgun (WGS) entry which is preliminary data.</text>
</comment>
<dbReference type="Gene3D" id="1.10.357.20">
    <property type="entry name" value="SLC41 divalent cation transporters, integral membrane domain"/>
    <property type="match status" value="1"/>
</dbReference>
<dbReference type="InterPro" id="IPR006667">
    <property type="entry name" value="SLC41_membr_dom"/>
</dbReference>
<evidence type="ECO:0000313" key="10">
    <source>
        <dbReference type="EMBL" id="EYT51285.1"/>
    </source>
</evidence>
<dbReference type="GO" id="GO:0008324">
    <property type="term" value="F:monoatomic cation transmembrane transporter activity"/>
    <property type="evidence" value="ECO:0007669"/>
    <property type="project" value="InterPro"/>
</dbReference>
<evidence type="ECO:0000313" key="11">
    <source>
        <dbReference type="Proteomes" id="UP000019754"/>
    </source>
</evidence>
<evidence type="ECO:0000256" key="4">
    <source>
        <dbReference type="ARBA" id="ARBA00022692"/>
    </source>
</evidence>
<evidence type="ECO:0000259" key="9">
    <source>
        <dbReference type="Pfam" id="PF01769"/>
    </source>
</evidence>
<evidence type="ECO:0000256" key="6">
    <source>
        <dbReference type="ARBA" id="ARBA00022989"/>
    </source>
</evidence>
<protein>
    <recommendedName>
        <fullName evidence="9">SLC41A/MgtE integral membrane domain-containing protein</fullName>
    </recommendedName>
</protein>
<comment type="subcellular location">
    <subcellularLocation>
        <location evidence="1">Membrane</location>
        <topology evidence="1">Multi-pass membrane protein</topology>
    </subcellularLocation>
</comment>
<dbReference type="Pfam" id="PF01769">
    <property type="entry name" value="MgtE"/>
    <property type="match status" value="1"/>
</dbReference>
<feature type="transmembrane region" description="Helical" evidence="8">
    <location>
        <begin position="56"/>
        <end position="80"/>
    </location>
</feature>
<feature type="transmembrane region" description="Helical" evidence="8">
    <location>
        <begin position="23"/>
        <end position="44"/>
    </location>
</feature>
<accession>A0A022KZ82</accession>
<dbReference type="PANTHER" id="PTHR41394:SF8">
    <property type="entry name" value="MAGNESIUM TRANSPORTER MGTE"/>
    <property type="match status" value="1"/>
</dbReference>